<evidence type="ECO:0000313" key="2">
    <source>
        <dbReference type="EMBL" id="MBS9535481.1"/>
    </source>
</evidence>
<dbReference type="EMBL" id="JAHCLR010000045">
    <property type="protein sequence ID" value="MBS9535481.1"/>
    <property type="molecule type" value="Genomic_DNA"/>
</dbReference>
<keyword evidence="3" id="KW-1185">Reference proteome</keyword>
<evidence type="ECO:0000313" key="3">
    <source>
        <dbReference type="Proteomes" id="UP001519535"/>
    </source>
</evidence>
<keyword evidence="1" id="KW-1133">Transmembrane helix</keyword>
<reference evidence="2 3" key="1">
    <citation type="submission" date="2021-05" db="EMBL/GenBank/DDBJ databases">
        <title>Mycobacterium acidophilum sp. nov., an extremely acid-tolerant member of the genus Mycobacterium.</title>
        <authorList>
            <person name="Xia J."/>
        </authorList>
    </citation>
    <scope>NUCLEOTIDE SEQUENCE [LARGE SCALE GENOMIC DNA]</scope>
    <source>
        <strain evidence="2 3">M1</strain>
    </source>
</reference>
<name>A0ABS5RMN5_9MYCO</name>
<feature type="transmembrane region" description="Helical" evidence="1">
    <location>
        <begin position="34"/>
        <end position="52"/>
    </location>
</feature>
<comment type="caution">
    <text evidence="2">The sequence shown here is derived from an EMBL/GenBank/DDBJ whole genome shotgun (WGS) entry which is preliminary data.</text>
</comment>
<keyword evidence="1" id="KW-0472">Membrane</keyword>
<evidence type="ECO:0008006" key="4">
    <source>
        <dbReference type="Google" id="ProtNLM"/>
    </source>
</evidence>
<evidence type="ECO:0000256" key="1">
    <source>
        <dbReference type="SAM" id="Phobius"/>
    </source>
</evidence>
<gene>
    <name evidence="2" type="ORF">KIH27_17995</name>
</gene>
<keyword evidence="1" id="KW-0812">Transmembrane</keyword>
<protein>
    <recommendedName>
        <fullName evidence="4">Cell division protein FtsK</fullName>
    </recommendedName>
</protein>
<organism evidence="2 3">
    <name type="scientific">Mycolicibacter acidiphilus</name>
    <dbReference type="NCBI Taxonomy" id="2835306"/>
    <lineage>
        <taxon>Bacteria</taxon>
        <taxon>Bacillati</taxon>
        <taxon>Actinomycetota</taxon>
        <taxon>Actinomycetes</taxon>
        <taxon>Mycobacteriales</taxon>
        <taxon>Mycobacteriaceae</taxon>
        <taxon>Mycolicibacter</taxon>
    </lineage>
</organism>
<dbReference type="Proteomes" id="UP001519535">
    <property type="component" value="Unassembled WGS sequence"/>
</dbReference>
<accession>A0ABS5RMN5</accession>
<proteinExistence type="predicted"/>
<dbReference type="RefSeq" id="WP_214094339.1">
    <property type="nucleotide sequence ID" value="NZ_JAHCLR010000045.1"/>
</dbReference>
<sequence length="328" mass="35663">MNTLPSSTMRIAVGAVAAVLLALAAGSIGWAVTIGVVAALSFAGFALLPRLARRRAIAARDRDALRERADRQNRWALRGDSRGLYGPDGAELMRRIAEPIPGKPAVDTDADVQVAAVAYTPEDLATLLADRPACWRYAVFASVLVQRRAALQPRLRDQELGYAPPSGGRLRVGFELGRYLYDLLEQMLALVEQAEVLMLSPGFTRMFGDPRDEDTADADAIVHAANRLMDLHERILGLAEKCRGVNAPIEHADVVRDCARVLDAPLEGYRRFVDEFVSRVGEMAEMLPHARGTIELDPVMLAVDDSGVLIEKACAGLTKLSAGARRTR</sequence>